<dbReference type="EMBL" id="KT270441">
    <property type="protein sequence ID" value="AKY02810.1"/>
    <property type="molecule type" value="Genomic_DNA"/>
</dbReference>
<dbReference type="RefSeq" id="YP_009215014.1">
    <property type="nucleotide sequence ID" value="NC_028968.1"/>
</dbReference>
<accession>A0A0K1Y6R7</accession>
<proteinExistence type="predicted"/>
<dbReference type="OrthoDB" id="19265at10239"/>
<evidence type="ECO:0000313" key="2">
    <source>
        <dbReference type="EMBL" id="AKY02810.1"/>
    </source>
</evidence>
<dbReference type="GeneID" id="26641338"/>
<name>A0A0K1Y6R7_9CAUD</name>
<keyword evidence="3" id="KW-1185">Reference proteome</keyword>
<gene>
    <name evidence="2" type="ORF">SEA_BROWNCNA_97</name>
</gene>
<evidence type="ECO:0000256" key="1">
    <source>
        <dbReference type="SAM" id="MobiDB-lite"/>
    </source>
</evidence>
<protein>
    <submittedName>
        <fullName evidence="2">Uncharacterized protein</fullName>
    </submittedName>
</protein>
<sequence>MAATVTFTATAANGKTFTRTSPTMPYTHVLMVNNSAYSWHKSAAAAEKARSGKVGAHFAEKGWESDVVPAVPTSVQGVANIGDFPADKGWQEEAINALIEAKNAPKAKAPKKASKGKAIKSNVTVYESATDALADILPEVPADPELEDALADLDTTEVEPEADATLEQVTAEVEATAPAKRVSKKQALGDQIVALVNAALADGTITLPEGLDAAEANEAVGKWLQHVPTSANPGGRKPRPGDAARKAAKAKA</sequence>
<dbReference type="Proteomes" id="UP000201833">
    <property type="component" value="Segment"/>
</dbReference>
<evidence type="ECO:0000313" key="3">
    <source>
        <dbReference type="Proteomes" id="UP000201833"/>
    </source>
</evidence>
<organism evidence="2 3">
    <name type="scientific">Mycobacterium phage BrownCNA</name>
    <dbReference type="NCBI Taxonomy" id="1698252"/>
    <lineage>
        <taxon>Viruses</taxon>
        <taxon>Duplodnaviria</taxon>
        <taxon>Heunggongvirae</taxon>
        <taxon>Uroviricota</taxon>
        <taxon>Caudoviricetes</taxon>
        <taxon>Bclasvirinae</taxon>
        <taxon>Coopervirus</taxon>
        <taxon>Coopervirus brownCNA</taxon>
    </lineage>
</organism>
<dbReference type="KEGG" id="vg:26641338"/>
<feature type="region of interest" description="Disordered" evidence="1">
    <location>
        <begin position="226"/>
        <end position="252"/>
    </location>
</feature>
<reference evidence="3" key="1">
    <citation type="submission" date="2015-07" db="EMBL/GenBank/DDBJ databases">
        <authorList>
            <person name="Peister A."/>
            <person name="Blumer L.S."/>
            <person name="Brown G.E."/>
            <person name="Attia A.B."/>
            <person name="Bradley K.A."/>
            <person name="Cerda N.J."/>
            <person name="Comeaux R.M."/>
            <person name="Delaney R."/>
            <person name="Fowler D.R."/>
            <person name="Garner J.A."/>
            <person name="McGary K.L."/>
            <person name="Moore J.H."/>
            <person name="Morris L.K."/>
            <person name="Powell E.M."/>
            <person name="Williams C.L."/>
            <person name="Williams R.L."/>
            <person name="Wilson J.B."/>
            <person name="Witherspoon E.J."/>
            <person name="Bolles M.R."/>
            <person name="Garrick M."/>
            <person name="Lowe A.R."/>
            <person name="Delesalle V.A."/>
            <person name="Bradley K.W."/>
            <person name="Asai D.J."/>
            <person name="Bowman C.A."/>
            <person name="Russell D.A."/>
            <person name="Pope W.H."/>
            <person name="Jacobs-Sera D."/>
            <person name="Hendrix R.W."/>
            <person name="Hatfull G.F."/>
        </authorList>
    </citation>
    <scope>NUCLEOTIDE SEQUENCE [LARGE SCALE GENOMIC DNA]</scope>
</reference>